<keyword evidence="2 9" id="KW-0813">Transport</keyword>
<comment type="caution">
    <text evidence="9">Lacks conserved residue(s) required for the propagation of feature annotation.</text>
</comment>
<dbReference type="GO" id="GO:0009306">
    <property type="term" value="P:protein secretion"/>
    <property type="evidence" value="ECO:0007669"/>
    <property type="project" value="UniProtKB-UniRule"/>
</dbReference>
<dbReference type="InterPro" id="IPR038379">
    <property type="entry name" value="SecE_sf"/>
</dbReference>
<gene>
    <name evidence="9 10" type="primary">secE</name>
    <name evidence="10" type="ORF">CUZ56_01967</name>
</gene>
<keyword evidence="4 9" id="KW-0812">Transmembrane</keyword>
<feature type="transmembrane region" description="Helical" evidence="9">
    <location>
        <begin position="19"/>
        <end position="37"/>
    </location>
</feature>
<comment type="subcellular location">
    <subcellularLocation>
        <location evidence="1">Membrane</location>
    </subcellularLocation>
</comment>
<proteinExistence type="inferred from homology"/>
<dbReference type="GO" id="GO:0005886">
    <property type="term" value="C:plasma membrane"/>
    <property type="evidence" value="ECO:0007669"/>
    <property type="project" value="UniProtKB-UniRule"/>
</dbReference>
<evidence type="ECO:0000256" key="9">
    <source>
        <dbReference type="HAMAP-Rule" id="MF_00422"/>
    </source>
</evidence>
<dbReference type="HAMAP" id="MF_00422">
    <property type="entry name" value="SecE"/>
    <property type="match status" value="1"/>
</dbReference>
<dbReference type="OrthoDB" id="9806365at2"/>
<protein>
    <recommendedName>
        <fullName evidence="9">Protein translocase subunit SecE</fullName>
    </recommendedName>
</protein>
<dbReference type="PRINTS" id="PR01650">
    <property type="entry name" value="SECETRNLCASE"/>
</dbReference>
<keyword evidence="5 9" id="KW-0653">Protein transport</keyword>
<evidence type="ECO:0000256" key="6">
    <source>
        <dbReference type="ARBA" id="ARBA00022989"/>
    </source>
</evidence>
<feature type="transmembrane region" description="Helical" evidence="9">
    <location>
        <begin position="43"/>
        <end position="62"/>
    </location>
</feature>
<sequence>MANHPQVETVHSGADKAKLGVSLLLAAAAFVVFYVLSGQGVAVWAQWLALIVLLAAAVGVFLTSSWGKEFVGYCRDSVKELKKVVWPTRKEAMQMTLYVFLFVLVMAIFLWAADKLLEWILYSQFLGMK</sequence>
<comment type="subunit">
    <text evidence="9">Component of the Sec protein translocase complex. Heterotrimer consisting of SecY, SecE and SecG subunits. The heterotrimers can form oligomers, although 1 heterotrimer is thought to be able to translocate proteins. Interacts with the ribosome. Interacts with SecDF, and other proteins may be involved. Interacts with SecA.</text>
</comment>
<dbReference type="GO" id="GO:0043952">
    <property type="term" value="P:protein transport by the Sec complex"/>
    <property type="evidence" value="ECO:0007669"/>
    <property type="project" value="UniProtKB-UniRule"/>
</dbReference>
<dbReference type="PANTHER" id="PTHR33910:SF1">
    <property type="entry name" value="PROTEIN TRANSLOCASE SUBUNIT SECE"/>
    <property type="match status" value="1"/>
</dbReference>
<dbReference type="AlphaFoldDB" id="A0A433SBY7"/>
<evidence type="ECO:0000313" key="10">
    <source>
        <dbReference type="EMBL" id="RUS66243.1"/>
    </source>
</evidence>
<evidence type="ECO:0000313" key="11">
    <source>
        <dbReference type="Proteomes" id="UP000286947"/>
    </source>
</evidence>
<evidence type="ECO:0000256" key="7">
    <source>
        <dbReference type="ARBA" id="ARBA00023010"/>
    </source>
</evidence>
<comment type="caution">
    <text evidence="10">The sequence shown here is derived from an EMBL/GenBank/DDBJ whole genome shotgun (WGS) entry which is preliminary data.</text>
</comment>
<dbReference type="NCBIfam" id="TIGR00964">
    <property type="entry name" value="secE_bact"/>
    <property type="match status" value="1"/>
</dbReference>
<evidence type="ECO:0000256" key="1">
    <source>
        <dbReference type="ARBA" id="ARBA00004370"/>
    </source>
</evidence>
<keyword evidence="3 9" id="KW-1003">Cell membrane</keyword>
<feature type="transmembrane region" description="Helical" evidence="9">
    <location>
        <begin position="95"/>
        <end position="113"/>
    </location>
</feature>
<evidence type="ECO:0000256" key="8">
    <source>
        <dbReference type="ARBA" id="ARBA00023136"/>
    </source>
</evidence>
<reference evidence="10 11" key="1">
    <citation type="submission" date="2018-01" db="EMBL/GenBank/DDBJ databases">
        <title>Saezia sanguinis gen. nov., sp. nov., in the order Burkholderiales isolated from human blood.</title>
        <authorList>
            <person name="Medina-Pascual M.J."/>
            <person name="Valdezate S."/>
            <person name="Monzon S."/>
            <person name="Cuesta I."/>
            <person name="Carrasco G."/>
            <person name="Villalon P."/>
            <person name="Saez-Nieto J.A."/>
        </authorList>
    </citation>
    <scope>NUCLEOTIDE SEQUENCE [LARGE SCALE GENOMIC DNA]</scope>
    <source>
        <strain evidence="10 11">CNM695-12</strain>
    </source>
</reference>
<keyword evidence="11" id="KW-1185">Reference proteome</keyword>
<dbReference type="GO" id="GO:0065002">
    <property type="term" value="P:intracellular protein transmembrane transport"/>
    <property type="evidence" value="ECO:0007669"/>
    <property type="project" value="UniProtKB-UniRule"/>
</dbReference>
<evidence type="ECO:0000256" key="2">
    <source>
        <dbReference type="ARBA" id="ARBA00022448"/>
    </source>
</evidence>
<evidence type="ECO:0000256" key="3">
    <source>
        <dbReference type="ARBA" id="ARBA00022475"/>
    </source>
</evidence>
<dbReference type="InterPro" id="IPR001901">
    <property type="entry name" value="Translocase_SecE/Sec61-g"/>
</dbReference>
<keyword evidence="6 9" id="KW-1133">Transmembrane helix</keyword>
<evidence type="ECO:0000256" key="5">
    <source>
        <dbReference type="ARBA" id="ARBA00022927"/>
    </source>
</evidence>
<accession>A0A433SBY7</accession>
<dbReference type="GO" id="GO:0008320">
    <property type="term" value="F:protein transmembrane transporter activity"/>
    <property type="evidence" value="ECO:0007669"/>
    <property type="project" value="UniProtKB-UniRule"/>
</dbReference>
<keyword evidence="7 9" id="KW-0811">Translocation</keyword>
<dbReference type="Pfam" id="PF00584">
    <property type="entry name" value="SecE"/>
    <property type="match status" value="1"/>
</dbReference>
<dbReference type="EMBL" id="PQSP01000005">
    <property type="protein sequence ID" value="RUS66243.1"/>
    <property type="molecule type" value="Genomic_DNA"/>
</dbReference>
<evidence type="ECO:0000256" key="4">
    <source>
        <dbReference type="ARBA" id="ARBA00022692"/>
    </source>
</evidence>
<keyword evidence="8 9" id="KW-0472">Membrane</keyword>
<dbReference type="InterPro" id="IPR005807">
    <property type="entry name" value="SecE_bac"/>
</dbReference>
<comment type="function">
    <text evidence="9">Essential subunit of the Sec protein translocation channel SecYEG. Clamps together the 2 halves of SecY. May contact the channel plug during translocation.</text>
</comment>
<dbReference type="RefSeq" id="WP_126980163.1">
    <property type="nucleotide sequence ID" value="NZ_CAWUGC010000016.1"/>
</dbReference>
<name>A0A433SBY7_9BURK</name>
<dbReference type="Proteomes" id="UP000286947">
    <property type="component" value="Unassembled WGS sequence"/>
</dbReference>
<dbReference type="GO" id="GO:0006605">
    <property type="term" value="P:protein targeting"/>
    <property type="evidence" value="ECO:0007669"/>
    <property type="project" value="UniProtKB-UniRule"/>
</dbReference>
<dbReference type="NCBIfam" id="NF004371">
    <property type="entry name" value="PRK05740.1-1"/>
    <property type="match status" value="1"/>
</dbReference>
<dbReference type="PANTHER" id="PTHR33910">
    <property type="entry name" value="PROTEIN TRANSLOCASE SUBUNIT SECE"/>
    <property type="match status" value="1"/>
</dbReference>
<comment type="similarity">
    <text evidence="9">Belongs to the SecE/SEC61-gamma family.</text>
</comment>
<dbReference type="Gene3D" id="1.20.5.1030">
    <property type="entry name" value="Preprotein translocase secy subunit"/>
    <property type="match status" value="1"/>
</dbReference>
<organism evidence="10 11">
    <name type="scientific">Saezia sanguinis</name>
    <dbReference type="NCBI Taxonomy" id="1965230"/>
    <lineage>
        <taxon>Bacteria</taxon>
        <taxon>Pseudomonadati</taxon>
        <taxon>Pseudomonadota</taxon>
        <taxon>Betaproteobacteria</taxon>
        <taxon>Burkholderiales</taxon>
        <taxon>Saeziaceae</taxon>
        <taxon>Saezia</taxon>
    </lineage>
</organism>